<reference evidence="1 2" key="1">
    <citation type="submission" date="2023-11" db="EMBL/GenBank/DDBJ databases">
        <title>Halocaridina rubra genome assembly.</title>
        <authorList>
            <person name="Smith C."/>
        </authorList>
    </citation>
    <scope>NUCLEOTIDE SEQUENCE [LARGE SCALE GENOMIC DNA]</scope>
    <source>
        <strain evidence="1">EP-1</strain>
        <tissue evidence="1">Whole</tissue>
    </source>
</reference>
<keyword evidence="2" id="KW-1185">Reference proteome</keyword>
<dbReference type="Proteomes" id="UP001381693">
    <property type="component" value="Unassembled WGS sequence"/>
</dbReference>
<sequence length="51" mass="5752">MPLVKSSYANYLTGLNSGLSRRDLDIILSELLKSLVPLTFQSDENKRVKKV</sequence>
<accession>A0AAN8WUT3</accession>
<comment type="caution">
    <text evidence="1">The sequence shown here is derived from an EMBL/GenBank/DDBJ whole genome shotgun (WGS) entry which is preliminary data.</text>
</comment>
<dbReference type="EMBL" id="JAXCGZ010013364">
    <property type="protein sequence ID" value="KAK7072705.1"/>
    <property type="molecule type" value="Genomic_DNA"/>
</dbReference>
<evidence type="ECO:0000313" key="2">
    <source>
        <dbReference type="Proteomes" id="UP001381693"/>
    </source>
</evidence>
<proteinExistence type="predicted"/>
<protein>
    <submittedName>
        <fullName evidence="1">Uncharacterized protein</fullName>
    </submittedName>
</protein>
<dbReference type="AlphaFoldDB" id="A0AAN8WUT3"/>
<organism evidence="1 2">
    <name type="scientific">Halocaridina rubra</name>
    <name type="common">Hawaiian red shrimp</name>
    <dbReference type="NCBI Taxonomy" id="373956"/>
    <lineage>
        <taxon>Eukaryota</taxon>
        <taxon>Metazoa</taxon>
        <taxon>Ecdysozoa</taxon>
        <taxon>Arthropoda</taxon>
        <taxon>Crustacea</taxon>
        <taxon>Multicrustacea</taxon>
        <taxon>Malacostraca</taxon>
        <taxon>Eumalacostraca</taxon>
        <taxon>Eucarida</taxon>
        <taxon>Decapoda</taxon>
        <taxon>Pleocyemata</taxon>
        <taxon>Caridea</taxon>
        <taxon>Atyoidea</taxon>
        <taxon>Atyidae</taxon>
        <taxon>Halocaridina</taxon>
    </lineage>
</organism>
<gene>
    <name evidence="1" type="ORF">SK128_017286</name>
</gene>
<evidence type="ECO:0000313" key="1">
    <source>
        <dbReference type="EMBL" id="KAK7072705.1"/>
    </source>
</evidence>
<name>A0AAN8WUT3_HALRR</name>